<keyword evidence="2" id="KW-0548">Nucleotidyltransferase</keyword>
<sequence>KDWTWVQKPLRSDRPIRNALTVFTDAGRKSGRAAATWKKGAQWQSHVMKASPEDSLQTLELTAVVWAISNFTQPVNVITDSLYVAGVAQRIEDASIKQVKRRRLYELLL</sequence>
<organism evidence="8 9">
    <name type="scientific">Geococcyx californianus</name>
    <name type="common">Greater roadrunner</name>
    <name type="synonym">Saurothera californiana</name>
    <dbReference type="NCBI Taxonomy" id="8947"/>
    <lineage>
        <taxon>Eukaryota</taxon>
        <taxon>Metazoa</taxon>
        <taxon>Chordata</taxon>
        <taxon>Craniata</taxon>
        <taxon>Vertebrata</taxon>
        <taxon>Euteleostomi</taxon>
        <taxon>Archelosauria</taxon>
        <taxon>Archosauria</taxon>
        <taxon>Dinosauria</taxon>
        <taxon>Saurischia</taxon>
        <taxon>Theropoda</taxon>
        <taxon>Coelurosauria</taxon>
        <taxon>Aves</taxon>
        <taxon>Neognathae</taxon>
        <taxon>Neoaves</taxon>
        <taxon>Otidimorphae</taxon>
        <taxon>Cuculiformes</taxon>
        <taxon>Neomorphidae</taxon>
        <taxon>Geococcyx</taxon>
    </lineage>
</organism>
<dbReference type="InterPro" id="IPR012337">
    <property type="entry name" value="RNaseH-like_sf"/>
</dbReference>
<evidence type="ECO:0000259" key="7">
    <source>
        <dbReference type="PROSITE" id="PS50879"/>
    </source>
</evidence>
<comment type="caution">
    <text evidence="8">The sequence shown here is derived from an EMBL/GenBank/DDBJ whole genome shotgun (WGS) entry which is preliminary data.</text>
</comment>
<evidence type="ECO:0000313" key="8">
    <source>
        <dbReference type="EMBL" id="NWH67954.1"/>
    </source>
</evidence>
<evidence type="ECO:0000256" key="2">
    <source>
        <dbReference type="ARBA" id="ARBA00022695"/>
    </source>
</evidence>
<evidence type="ECO:0000256" key="5">
    <source>
        <dbReference type="ARBA" id="ARBA00022801"/>
    </source>
</evidence>
<dbReference type="SUPFAM" id="SSF53098">
    <property type="entry name" value="Ribonuclease H-like"/>
    <property type="match status" value="1"/>
</dbReference>
<dbReference type="InterPro" id="IPR036397">
    <property type="entry name" value="RNaseH_sf"/>
</dbReference>
<evidence type="ECO:0000256" key="1">
    <source>
        <dbReference type="ARBA" id="ARBA00022679"/>
    </source>
</evidence>
<reference evidence="8 9" key="1">
    <citation type="submission" date="2019-09" db="EMBL/GenBank/DDBJ databases">
        <title>Bird 10,000 Genomes (B10K) Project - Family phase.</title>
        <authorList>
            <person name="Zhang G."/>
        </authorList>
    </citation>
    <scope>NUCLEOTIDE SEQUENCE [LARGE SCALE GENOMIC DNA]</scope>
    <source>
        <strain evidence="8">B10K-CU-031-07</strain>
        <tissue evidence="8">Muscle</tissue>
    </source>
</reference>
<dbReference type="OrthoDB" id="9395371at2759"/>
<gene>
    <name evidence="8" type="primary">Ervk6_2</name>
    <name evidence="8" type="ORF">GEOCAL_R13878</name>
</gene>
<dbReference type="GO" id="GO:0003964">
    <property type="term" value="F:RNA-directed DNA polymerase activity"/>
    <property type="evidence" value="ECO:0007669"/>
    <property type="project" value="UniProtKB-KW"/>
</dbReference>
<keyword evidence="4" id="KW-0255">Endonuclease</keyword>
<name>A0A7K4JRM1_GEOCA</name>
<protein>
    <submittedName>
        <fullName evidence="8">POK6 protein</fullName>
    </submittedName>
</protein>
<dbReference type="PANTHER" id="PTHR41694:SF3">
    <property type="entry name" value="RNA-DIRECTED DNA POLYMERASE-RELATED"/>
    <property type="match status" value="1"/>
</dbReference>
<proteinExistence type="predicted"/>
<feature type="domain" description="RNase H type-1" evidence="7">
    <location>
        <begin position="16"/>
        <end position="109"/>
    </location>
</feature>
<dbReference type="PANTHER" id="PTHR41694">
    <property type="entry name" value="ENDOGENOUS RETROVIRUS GROUP K MEMBER POL PROTEIN"/>
    <property type="match status" value="1"/>
</dbReference>
<evidence type="ECO:0000256" key="3">
    <source>
        <dbReference type="ARBA" id="ARBA00022722"/>
    </source>
</evidence>
<keyword evidence="3" id="KW-0540">Nuclease</keyword>
<evidence type="ECO:0000256" key="6">
    <source>
        <dbReference type="ARBA" id="ARBA00022918"/>
    </source>
</evidence>
<dbReference type="InterPro" id="IPR002156">
    <property type="entry name" value="RNaseH_domain"/>
</dbReference>
<dbReference type="GO" id="GO:0004523">
    <property type="term" value="F:RNA-DNA hybrid ribonuclease activity"/>
    <property type="evidence" value="ECO:0007669"/>
    <property type="project" value="InterPro"/>
</dbReference>
<feature type="non-terminal residue" evidence="8">
    <location>
        <position position="109"/>
    </location>
</feature>
<keyword evidence="5" id="KW-0378">Hydrolase</keyword>
<dbReference type="GO" id="GO:0035613">
    <property type="term" value="F:RNA stem-loop binding"/>
    <property type="evidence" value="ECO:0007669"/>
    <property type="project" value="TreeGrafter"/>
</dbReference>
<dbReference type="Gene3D" id="3.30.420.10">
    <property type="entry name" value="Ribonuclease H-like superfamily/Ribonuclease H"/>
    <property type="match status" value="1"/>
</dbReference>
<keyword evidence="6" id="KW-0695">RNA-directed DNA polymerase</keyword>
<accession>A0A7K4JRM1</accession>
<dbReference type="EMBL" id="VWPV01055593">
    <property type="protein sequence ID" value="NWH67954.1"/>
    <property type="molecule type" value="Genomic_DNA"/>
</dbReference>
<keyword evidence="9" id="KW-1185">Reference proteome</keyword>
<feature type="non-terminal residue" evidence="8">
    <location>
        <position position="1"/>
    </location>
</feature>
<evidence type="ECO:0000313" key="9">
    <source>
        <dbReference type="Proteomes" id="UP000531151"/>
    </source>
</evidence>
<dbReference type="PROSITE" id="PS50879">
    <property type="entry name" value="RNASE_H_1"/>
    <property type="match status" value="1"/>
</dbReference>
<evidence type="ECO:0000256" key="4">
    <source>
        <dbReference type="ARBA" id="ARBA00022759"/>
    </source>
</evidence>
<dbReference type="AlphaFoldDB" id="A0A7K4JRM1"/>
<dbReference type="Proteomes" id="UP000531151">
    <property type="component" value="Unassembled WGS sequence"/>
</dbReference>
<dbReference type="Pfam" id="PF00075">
    <property type="entry name" value="RNase_H"/>
    <property type="match status" value="1"/>
</dbReference>
<keyword evidence="1" id="KW-0808">Transferase</keyword>